<comment type="caution">
    <text evidence="2">The sequence shown here is derived from an EMBL/GenBank/DDBJ whole genome shotgun (WGS) entry which is preliminary data.</text>
</comment>
<name>A0ABW1WA38_9BACL</name>
<dbReference type="Proteomes" id="UP001596267">
    <property type="component" value="Unassembled WGS sequence"/>
</dbReference>
<evidence type="ECO:0008006" key="4">
    <source>
        <dbReference type="Google" id="ProtNLM"/>
    </source>
</evidence>
<evidence type="ECO:0000256" key="1">
    <source>
        <dbReference type="SAM" id="Phobius"/>
    </source>
</evidence>
<accession>A0ABW1WA38</accession>
<dbReference type="EMBL" id="JBHSTQ010000001">
    <property type="protein sequence ID" value="MFC6385108.1"/>
    <property type="molecule type" value="Genomic_DNA"/>
</dbReference>
<sequence length="100" mass="11024">MYLQVVDWREIFDEQKKCRIAPVTAGSLLTLSPQMALGLGVIVIVGGSAILAAHLERKLAERGSYRAHEVAVFVIGTLMVLGFVGFAWLVIKNPLWGLFR</sequence>
<dbReference type="RefSeq" id="WP_253053747.1">
    <property type="nucleotide sequence ID" value="NZ_JAMXWN010000005.1"/>
</dbReference>
<feature type="transmembrane region" description="Helical" evidence="1">
    <location>
        <begin position="35"/>
        <end position="55"/>
    </location>
</feature>
<protein>
    <recommendedName>
        <fullName evidence="4">DUF4190 domain-containing protein</fullName>
    </recommendedName>
</protein>
<keyword evidence="1" id="KW-1133">Transmembrane helix</keyword>
<proteinExistence type="predicted"/>
<reference evidence="3" key="1">
    <citation type="journal article" date="2019" name="Int. J. Syst. Evol. Microbiol.">
        <title>The Global Catalogue of Microorganisms (GCM) 10K type strain sequencing project: providing services to taxonomists for standard genome sequencing and annotation.</title>
        <authorList>
            <consortium name="The Broad Institute Genomics Platform"/>
            <consortium name="The Broad Institute Genome Sequencing Center for Infectious Disease"/>
            <person name="Wu L."/>
            <person name="Ma J."/>
        </authorList>
    </citation>
    <scope>NUCLEOTIDE SEQUENCE [LARGE SCALE GENOMIC DNA]</scope>
    <source>
        <strain evidence="3">CCUG 42001</strain>
    </source>
</reference>
<gene>
    <name evidence="2" type="ORF">ACFP7A_00715</name>
</gene>
<feature type="transmembrane region" description="Helical" evidence="1">
    <location>
        <begin position="67"/>
        <end position="91"/>
    </location>
</feature>
<keyword evidence="1" id="KW-0812">Transmembrane</keyword>
<keyword evidence="3" id="KW-1185">Reference proteome</keyword>
<evidence type="ECO:0000313" key="3">
    <source>
        <dbReference type="Proteomes" id="UP001596267"/>
    </source>
</evidence>
<evidence type="ECO:0000313" key="2">
    <source>
        <dbReference type="EMBL" id="MFC6385108.1"/>
    </source>
</evidence>
<keyword evidence="1" id="KW-0472">Membrane</keyword>
<organism evidence="2 3">
    <name type="scientific">Sporolactobacillus kofuensis</name>
    <dbReference type="NCBI Taxonomy" id="269672"/>
    <lineage>
        <taxon>Bacteria</taxon>
        <taxon>Bacillati</taxon>
        <taxon>Bacillota</taxon>
        <taxon>Bacilli</taxon>
        <taxon>Bacillales</taxon>
        <taxon>Sporolactobacillaceae</taxon>
        <taxon>Sporolactobacillus</taxon>
    </lineage>
</organism>